<reference evidence="2" key="1">
    <citation type="journal article" date="2015" name="PLoS Genet.">
        <title>The dynamic genome and transcriptome of the human fungal pathogen Blastomyces and close relative Emmonsia.</title>
        <authorList>
            <person name="Munoz J.F."/>
            <person name="Gauthier G.M."/>
            <person name="Desjardins C.A."/>
            <person name="Gallo J.E."/>
            <person name="Holder J."/>
            <person name="Sullivan T.D."/>
            <person name="Marty A.J."/>
            <person name="Carmen J.C."/>
            <person name="Chen Z."/>
            <person name="Ding L."/>
            <person name="Gujja S."/>
            <person name="Magrini V."/>
            <person name="Misas E."/>
            <person name="Mitreva M."/>
            <person name="Priest M."/>
            <person name="Saif S."/>
            <person name="Whiston E.A."/>
            <person name="Young S."/>
            <person name="Zeng Q."/>
            <person name="Goldman W.E."/>
            <person name="Mardis E.R."/>
            <person name="Taylor J.W."/>
            <person name="McEwen J.G."/>
            <person name="Clay O.K."/>
            <person name="Klein B.S."/>
            <person name="Cuomo C.A."/>
        </authorList>
    </citation>
    <scope>NUCLEOTIDE SEQUENCE [LARGE SCALE GENOMIC DNA]</scope>
    <source>
        <strain evidence="2">SLH14081</strain>
    </source>
</reference>
<dbReference type="VEuPathDB" id="FungiDB:BDBG_08275"/>
<dbReference type="GeneID" id="8501829"/>
<name>A0A179UYU0_BLAGS</name>
<accession>A0A179UYU0</accession>
<dbReference type="AlphaFoldDB" id="A0A179UYU0"/>
<dbReference type="EMBL" id="GG657470">
    <property type="protein sequence ID" value="OAT13000.1"/>
    <property type="molecule type" value="Genomic_DNA"/>
</dbReference>
<evidence type="ECO:0000313" key="2">
    <source>
        <dbReference type="Proteomes" id="UP000002038"/>
    </source>
</evidence>
<proteinExistence type="predicted"/>
<dbReference type="KEGG" id="bgh:BDBG_08275"/>
<protein>
    <submittedName>
        <fullName evidence="1">Uncharacterized protein</fullName>
    </submittedName>
</protein>
<organism evidence="1 2">
    <name type="scientific">Blastomyces gilchristii (strain SLH14081)</name>
    <name type="common">Blastomyces dermatitidis</name>
    <dbReference type="NCBI Taxonomy" id="559298"/>
    <lineage>
        <taxon>Eukaryota</taxon>
        <taxon>Fungi</taxon>
        <taxon>Dikarya</taxon>
        <taxon>Ascomycota</taxon>
        <taxon>Pezizomycotina</taxon>
        <taxon>Eurotiomycetes</taxon>
        <taxon>Eurotiomycetidae</taxon>
        <taxon>Onygenales</taxon>
        <taxon>Ajellomycetaceae</taxon>
        <taxon>Blastomyces</taxon>
    </lineage>
</organism>
<dbReference type="Proteomes" id="UP000002038">
    <property type="component" value="Unassembled WGS sequence"/>
</dbReference>
<dbReference type="RefSeq" id="XP_002621244.2">
    <property type="nucleotide sequence ID" value="XM_002621198.2"/>
</dbReference>
<keyword evidence="2" id="KW-1185">Reference proteome</keyword>
<evidence type="ECO:0000313" key="1">
    <source>
        <dbReference type="EMBL" id="OAT13000.1"/>
    </source>
</evidence>
<sequence>MSKGAEAEGNRMPKLPMDADQLVRTHMRTCKMPFLSGGNTVHAGIPMSQHSVDPMSETRLQPEWLTAISFAHPNPVSASASNPAVLRIWHNNGFGGAFINAGLVLDFATNIRRSQSLMQDRSLFDTPPLPIVNITASKQQGVCLIHGWGLAA</sequence>
<gene>
    <name evidence="1" type="ORF">BDBG_08275</name>
</gene>